<accession>A0ABS5TCE1</accession>
<dbReference type="Proteomes" id="UP001197247">
    <property type="component" value="Unassembled WGS sequence"/>
</dbReference>
<dbReference type="PANTHER" id="PTHR34385">
    <property type="entry name" value="D-ALANYL-D-ALANINE CARBOXYPEPTIDASE"/>
    <property type="match status" value="1"/>
</dbReference>
<evidence type="ECO:0000259" key="1">
    <source>
        <dbReference type="Pfam" id="PF02557"/>
    </source>
</evidence>
<dbReference type="InterPro" id="IPR009045">
    <property type="entry name" value="Zn_M74/Hedgehog-like"/>
</dbReference>
<sequence>MADSVPVKAQVNQISSTVTAVSAVSFPARADAAGVGVMALSVVPADTTVADTPDLLAAPKTIIVSGTASRSNERSVLPGCSGVATTTTASNGQLPDSSLCTLWDSDHRLRADAAVALAKLNIAYKQEFGTDICLTDSYRTLAEQYSVKARKPTLAATPGTSEHGWGLAADLGCGVETGTSNAKFQWLADNAGAYGWENPDWAKVGGGGPYEPWHWEYTAGE</sequence>
<dbReference type="CDD" id="cd14814">
    <property type="entry name" value="Peptidase_M15"/>
    <property type="match status" value="1"/>
</dbReference>
<dbReference type="InterPro" id="IPR003709">
    <property type="entry name" value="VanY-like_core_dom"/>
</dbReference>
<reference evidence="2 3" key="1">
    <citation type="submission" date="2021-05" db="EMBL/GenBank/DDBJ databases">
        <title>Kineosporia and Streptomyces sp. nov. two new marine actinobacteria isolated from Coral.</title>
        <authorList>
            <person name="Buangrab K."/>
            <person name="Sutthacheep M."/>
            <person name="Yeemin T."/>
            <person name="Harunari E."/>
            <person name="Igarashi Y."/>
            <person name="Kanchanasin P."/>
            <person name="Tanasupawat S."/>
            <person name="Phongsopitanun W."/>
        </authorList>
    </citation>
    <scope>NUCLEOTIDE SEQUENCE [LARGE SCALE GENOMIC DNA]</scope>
    <source>
        <strain evidence="2 3">J2-2</strain>
    </source>
</reference>
<dbReference type="Gene3D" id="3.30.1380.10">
    <property type="match status" value="1"/>
</dbReference>
<comment type="caution">
    <text evidence="2">The sequence shown here is derived from an EMBL/GenBank/DDBJ whole genome shotgun (WGS) entry which is preliminary data.</text>
</comment>
<dbReference type="InterPro" id="IPR052179">
    <property type="entry name" value="DD-CPase-like"/>
</dbReference>
<dbReference type="Pfam" id="PF02557">
    <property type="entry name" value="VanY"/>
    <property type="match status" value="1"/>
</dbReference>
<dbReference type="PANTHER" id="PTHR34385:SF1">
    <property type="entry name" value="PEPTIDOGLYCAN L-ALANYL-D-GLUTAMATE ENDOPEPTIDASE CWLK"/>
    <property type="match status" value="1"/>
</dbReference>
<dbReference type="SUPFAM" id="SSF55166">
    <property type="entry name" value="Hedgehog/DD-peptidase"/>
    <property type="match status" value="1"/>
</dbReference>
<dbReference type="EMBL" id="JAHBAY010000001">
    <property type="protein sequence ID" value="MBT0768089.1"/>
    <property type="molecule type" value="Genomic_DNA"/>
</dbReference>
<evidence type="ECO:0000313" key="2">
    <source>
        <dbReference type="EMBL" id="MBT0768089.1"/>
    </source>
</evidence>
<dbReference type="RefSeq" id="WP_214154344.1">
    <property type="nucleotide sequence ID" value="NZ_JAHBAY010000001.1"/>
</dbReference>
<organism evidence="2 3">
    <name type="scientific">Kineosporia corallincola</name>
    <dbReference type="NCBI Taxonomy" id="2835133"/>
    <lineage>
        <taxon>Bacteria</taxon>
        <taxon>Bacillati</taxon>
        <taxon>Actinomycetota</taxon>
        <taxon>Actinomycetes</taxon>
        <taxon>Kineosporiales</taxon>
        <taxon>Kineosporiaceae</taxon>
        <taxon>Kineosporia</taxon>
    </lineage>
</organism>
<feature type="domain" description="D-alanyl-D-alanine carboxypeptidase-like core" evidence="1">
    <location>
        <begin position="107"/>
        <end position="218"/>
    </location>
</feature>
<name>A0ABS5TCE1_9ACTN</name>
<proteinExistence type="predicted"/>
<evidence type="ECO:0000313" key="3">
    <source>
        <dbReference type="Proteomes" id="UP001197247"/>
    </source>
</evidence>
<gene>
    <name evidence="2" type="ORF">KIH74_04095</name>
</gene>
<protein>
    <submittedName>
        <fullName evidence="2">M15 family metallopeptidase</fullName>
    </submittedName>
</protein>
<keyword evidence="3" id="KW-1185">Reference proteome</keyword>